<protein>
    <submittedName>
        <fullName evidence="1">LOC100882757</fullName>
    </submittedName>
</protein>
<gene>
    <name evidence="1" type="ORF">FKW44_010793</name>
</gene>
<dbReference type="EMBL" id="CP045896">
    <property type="protein sequence ID" value="QQP49958.1"/>
    <property type="molecule type" value="Genomic_DNA"/>
</dbReference>
<evidence type="ECO:0000313" key="2">
    <source>
        <dbReference type="Proteomes" id="UP000595437"/>
    </source>
</evidence>
<proteinExistence type="predicted"/>
<dbReference type="OrthoDB" id="9970547at2759"/>
<keyword evidence="2" id="KW-1185">Reference proteome</keyword>
<name>A0A7T8K8B8_CALRO</name>
<organism evidence="1 2">
    <name type="scientific">Caligus rogercresseyi</name>
    <name type="common">Sea louse</name>
    <dbReference type="NCBI Taxonomy" id="217165"/>
    <lineage>
        <taxon>Eukaryota</taxon>
        <taxon>Metazoa</taxon>
        <taxon>Ecdysozoa</taxon>
        <taxon>Arthropoda</taxon>
        <taxon>Crustacea</taxon>
        <taxon>Multicrustacea</taxon>
        <taxon>Hexanauplia</taxon>
        <taxon>Copepoda</taxon>
        <taxon>Siphonostomatoida</taxon>
        <taxon>Caligidae</taxon>
        <taxon>Caligus</taxon>
    </lineage>
</organism>
<sequence>MWEGRDSFDEVRAKYDAVNEDNCAIKHVADLKLPEDTVSHLPDIKEVNINPVFPNRTALLHLHNMALNRAFFFSYILQSRFHRPAINATYDPGMMYFFLSTIADVAANPKINSSGVYFSPEMAYTPSYK</sequence>
<evidence type="ECO:0000313" key="1">
    <source>
        <dbReference type="EMBL" id="QQP49958.1"/>
    </source>
</evidence>
<feature type="non-terminal residue" evidence="1">
    <location>
        <position position="129"/>
    </location>
</feature>
<dbReference type="Proteomes" id="UP000595437">
    <property type="component" value="Chromosome 7"/>
</dbReference>
<reference evidence="2" key="1">
    <citation type="submission" date="2021-01" db="EMBL/GenBank/DDBJ databases">
        <title>Caligus Genome Assembly.</title>
        <authorList>
            <person name="Gallardo-Escarate C."/>
        </authorList>
    </citation>
    <scope>NUCLEOTIDE SEQUENCE [LARGE SCALE GENOMIC DNA]</scope>
</reference>
<dbReference type="AlphaFoldDB" id="A0A7T8K8B8"/>
<accession>A0A7T8K8B8</accession>